<dbReference type="Proteomes" id="UP000765509">
    <property type="component" value="Unassembled WGS sequence"/>
</dbReference>
<feature type="region of interest" description="Disordered" evidence="1">
    <location>
        <begin position="1"/>
        <end position="93"/>
    </location>
</feature>
<comment type="caution">
    <text evidence="2">The sequence shown here is derived from an EMBL/GenBank/DDBJ whole genome shotgun (WGS) entry which is preliminary data.</text>
</comment>
<reference evidence="2" key="1">
    <citation type="submission" date="2021-03" db="EMBL/GenBank/DDBJ databases">
        <title>Draft genome sequence of rust myrtle Austropuccinia psidii MF-1, a brazilian biotype.</title>
        <authorList>
            <person name="Quecine M.C."/>
            <person name="Pachon D.M.R."/>
            <person name="Bonatelli M.L."/>
            <person name="Correr F.H."/>
            <person name="Franceschini L.M."/>
            <person name="Leite T.F."/>
            <person name="Margarido G.R.A."/>
            <person name="Almeida C.A."/>
            <person name="Ferrarezi J.A."/>
            <person name="Labate C.A."/>
        </authorList>
    </citation>
    <scope>NUCLEOTIDE SEQUENCE</scope>
    <source>
        <strain evidence="2">MF-1</strain>
    </source>
</reference>
<feature type="compositionally biased region" description="Polar residues" evidence="1">
    <location>
        <begin position="1"/>
        <end position="14"/>
    </location>
</feature>
<evidence type="ECO:0000313" key="2">
    <source>
        <dbReference type="EMBL" id="MBW0476741.1"/>
    </source>
</evidence>
<sequence>MPQEMPQTLRNSAEFNEKRTSAPGSESEVSDMVSIHELGIEVEIQSHENNQDPSVLPESHPPSSQKPNFKRYEKEKTVEPCAPTEDSGQEEGI</sequence>
<dbReference type="EMBL" id="AVOT02004569">
    <property type="protein sequence ID" value="MBW0476741.1"/>
    <property type="molecule type" value="Genomic_DNA"/>
</dbReference>
<protein>
    <submittedName>
        <fullName evidence="2">Uncharacterized protein</fullName>
    </submittedName>
</protein>
<evidence type="ECO:0000256" key="1">
    <source>
        <dbReference type="SAM" id="MobiDB-lite"/>
    </source>
</evidence>
<organism evidence="2 3">
    <name type="scientific">Austropuccinia psidii MF-1</name>
    <dbReference type="NCBI Taxonomy" id="1389203"/>
    <lineage>
        <taxon>Eukaryota</taxon>
        <taxon>Fungi</taxon>
        <taxon>Dikarya</taxon>
        <taxon>Basidiomycota</taxon>
        <taxon>Pucciniomycotina</taxon>
        <taxon>Pucciniomycetes</taxon>
        <taxon>Pucciniales</taxon>
        <taxon>Sphaerophragmiaceae</taxon>
        <taxon>Austropuccinia</taxon>
    </lineage>
</organism>
<accession>A0A9Q3GR22</accession>
<name>A0A9Q3GR22_9BASI</name>
<keyword evidence="3" id="KW-1185">Reference proteome</keyword>
<proteinExistence type="predicted"/>
<dbReference type="AlphaFoldDB" id="A0A9Q3GR22"/>
<evidence type="ECO:0000313" key="3">
    <source>
        <dbReference type="Proteomes" id="UP000765509"/>
    </source>
</evidence>
<gene>
    <name evidence="2" type="ORF">O181_016456</name>
</gene>